<name>A0A1C9WBC4_9GAMM</name>
<sequence>MKIRITKSQLRLVIFWSLVILVAPFALETVMLAELAGAEFAIGFLLLYLKQSMLALRDKVARLKRYLGSIAEILANHLAFSERQFLSHAGFSLAAIALGSPIFFTAVIWYPVLVTGTYT</sequence>
<proteinExistence type="predicted"/>
<dbReference type="AlphaFoldDB" id="A0A1C9WBC4"/>
<gene>
    <name evidence="2" type="ORF">AUP74_03077</name>
</gene>
<dbReference type="Proteomes" id="UP000095672">
    <property type="component" value="Chromosome"/>
</dbReference>
<feature type="transmembrane region" description="Helical" evidence="1">
    <location>
        <begin position="91"/>
        <end position="112"/>
    </location>
</feature>
<keyword evidence="3" id="KW-1185">Reference proteome</keyword>
<feature type="transmembrane region" description="Helical" evidence="1">
    <location>
        <begin position="12"/>
        <end position="32"/>
    </location>
</feature>
<evidence type="ECO:0000256" key="1">
    <source>
        <dbReference type="SAM" id="Phobius"/>
    </source>
</evidence>
<dbReference type="KEGG" id="micc:AUP74_03077"/>
<keyword evidence="1" id="KW-1133">Transmembrane helix</keyword>
<evidence type="ECO:0000313" key="3">
    <source>
        <dbReference type="Proteomes" id="UP000095672"/>
    </source>
</evidence>
<dbReference type="EMBL" id="CP014143">
    <property type="protein sequence ID" value="AOS98443.1"/>
    <property type="molecule type" value="Genomic_DNA"/>
</dbReference>
<organism evidence="2 3">
    <name type="scientific">Microbulbifer aggregans</name>
    <dbReference type="NCBI Taxonomy" id="1769779"/>
    <lineage>
        <taxon>Bacteria</taxon>
        <taxon>Pseudomonadati</taxon>
        <taxon>Pseudomonadota</taxon>
        <taxon>Gammaproteobacteria</taxon>
        <taxon>Cellvibrionales</taxon>
        <taxon>Microbulbiferaceae</taxon>
        <taxon>Microbulbifer</taxon>
    </lineage>
</organism>
<keyword evidence="1" id="KW-0812">Transmembrane</keyword>
<accession>A0A1C9WBC4</accession>
<evidence type="ECO:0000313" key="2">
    <source>
        <dbReference type="EMBL" id="AOS98443.1"/>
    </source>
</evidence>
<protein>
    <submittedName>
        <fullName evidence="2">Uncharacterized protein</fullName>
    </submittedName>
</protein>
<reference evidence="3" key="1">
    <citation type="submission" date="2016-01" db="EMBL/GenBank/DDBJ databases">
        <title>Complete genome sequence of Microbulbifer sp. CCB-MM1, a halophile isolated from Matang Mangrove Forest, Perak.</title>
        <authorList>
            <person name="Moh T.H."/>
            <person name="Dinesh B."/>
            <person name="Lau N.-S."/>
            <person name="Go F."/>
            <person name="Alexander Chong S.-C."/>
        </authorList>
    </citation>
    <scope>NUCLEOTIDE SEQUENCE [LARGE SCALE GENOMIC DNA]</scope>
    <source>
        <strain evidence="3">CCB-MM1</strain>
    </source>
</reference>
<keyword evidence="1" id="KW-0472">Membrane</keyword>